<evidence type="ECO:0000313" key="2">
    <source>
        <dbReference type="Proteomes" id="UP000321479"/>
    </source>
</evidence>
<sequence length="61" mass="7223">MEGVSYMTDHHNRKKAVVIDLKTIEQHEEDVHDLIDTLIAESRKNDELIDWEKAKEDLTLY</sequence>
<dbReference type="OrthoDB" id="9803638at2"/>
<organism evidence="1 2">
    <name type="scientific">Mucilaginibacter ginsenosidivorans</name>
    <dbReference type="NCBI Taxonomy" id="398053"/>
    <lineage>
        <taxon>Bacteria</taxon>
        <taxon>Pseudomonadati</taxon>
        <taxon>Bacteroidota</taxon>
        <taxon>Sphingobacteriia</taxon>
        <taxon>Sphingobacteriales</taxon>
        <taxon>Sphingobacteriaceae</taxon>
        <taxon>Mucilaginibacter</taxon>
    </lineage>
</organism>
<evidence type="ECO:0000313" key="1">
    <source>
        <dbReference type="EMBL" id="QEC63102.1"/>
    </source>
</evidence>
<accession>A0A5B8UW24</accession>
<reference evidence="1 2" key="1">
    <citation type="journal article" date="2017" name="Curr. Microbiol.">
        <title>Mucilaginibacter ginsenosidivorans sp. nov., Isolated from Soil of Ginseng Field.</title>
        <authorList>
            <person name="Kim M.M."/>
            <person name="Siddiqi M.Z."/>
            <person name="Im W.T."/>
        </authorList>
    </citation>
    <scope>NUCLEOTIDE SEQUENCE [LARGE SCALE GENOMIC DNA]</scope>
    <source>
        <strain evidence="1 2">Gsoil 3017</strain>
    </source>
</reference>
<gene>
    <name evidence="1" type="ORF">FRZ54_11110</name>
</gene>
<dbReference type="EMBL" id="CP042436">
    <property type="protein sequence ID" value="QEC63102.1"/>
    <property type="molecule type" value="Genomic_DNA"/>
</dbReference>
<proteinExistence type="predicted"/>
<keyword evidence="2" id="KW-1185">Reference proteome</keyword>
<name>A0A5B8UW24_9SPHI</name>
<dbReference type="AlphaFoldDB" id="A0A5B8UW24"/>
<dbReference type="KEGG" id="mgin:FRZ54_11110"/>
<dbReference type="RefSeq" id="WP_147031678.1">
    <property type="nucleotide sequence ID" value="NZ_CP042436.1"/>
</dbReference>
<protein>
    <submittedName>
        <fullName evidence="1">Uncharacterized protein</fullName>
    </submittedName>
</protein>
<dbReference type="Proteomes" id="UP000321479">
    <property type="component" value="Chromosome"/>
</dbReference>